<evidence type="ECO:0000313" key="2">
    <source>
        <dbReference type="EMBL" id="CAB4693024.1"/>
    </source>
</evidence>
<organism evidence="2">
    <name type="scientific">freshwater metagenome</name>
    <dbReference type="NCBI Taxonomy" id="449393"/>
    <lineage>
        <taxon>unclassified sequences</taxon>
        <taxon>metagenomes</taxon>
        <taxon>ecological metagenomes</taxon>
    </lineage>
</organism>
<accession>A0A6J6P9N5</accession>
<protein>
    <submittedName>
        <fullName evidence="2">Unannotated protein</fullName>
    </submittedName>
</protein>
<proteinExistence type="predicted"/>
<dbReference type="Pfam" id="PF07355">
    <property type="entry name" value="GRDB"/>
    <property type="match status" value="1"/>
</dbReference>
<keyword evidence="1" id="KW-0560">Oxidoreductase</keyword>
<gene>
    <name evidence="2" type="ORF">UFOPK2366_00862</name>
</gene>
<dbReference type="AlphaFoldDB" id="A0A6J6P9N5"/>
<dbReference type="InterPro" id="IPR010187">
    <property type="entry name" value="Various_sel_PB"/>
</dbReference>
<evidence type="ECO:0000256" key="1">
    <source>
        <dbReference type="ARBA" id="ARBA00023002"/>
    </source>
</evidence>
<dbReference type="EMBL" id="CAEZXM010000142">
    <property type="protein sequence ID" value="CAB4693024.1"/>
    <property type="molecule type" value="Genomic_DNA"/>
</dbReference>
<sequence>MNGDQMMRAHSATLPAPEFANPAWVTPVELAKATVAIVTSAALHASDDEGFTAGDTGYRLIDSSRRDLVLGHWSPNFDHTGVKMDLNVVYPIDRLEELAQRGVIGAVAPRHVSFAGNQPDDVATIRLDTGPAAAAALRQDGVDIVILTPV</sequence>
<dbReference type="GO" id="GO:0050485">
    <property type="term" value="F:oxidoreductase activity, acting on X-H and Y-H to form an X-Y bond, with a disulfide as acceptor"/>
    <property type="evidence" value="ECO:0007669"/>
    <property type="project" value="InterPro"/>
</dbReference>
<reference evidence="2" key="1">
    <citation type="submission" date="2020-05" db="EMBL/GenBank/DDBJ databases">
        <authorList>
            <person name="Chiriac C."/>
            <person name="Salcher M."/>
            <person name="Ghai R."/>
            <person name="Kavagutti S V."/>
        </authorList>
    </citation>
    <scope>NUCLEOTIDE SEQUENCE</scope>
</reference>
<name>A0A6J6P9N5_9ZZZZ</name>